<gene>
    <name evidence="6 8" type="primary">ycf3</name>
</gene>
<reference evidence="8" key="1">
    <citation type="journal article" date="2019" name="Genome Biol. Evol.">
        <title>Tracing the Evolution of the Plastome and Mitogenome in the Chloropicophyceae Uncovered Convergent tRNA Gene Losses and a Variant Plastid Genetic Code.</title>
        <authorList>
            <person name="Turmel M."/>
            <person name="Dos Santos A.L."/>
            <person name="Otis C."/>
            <person name="Sergerie R."/>
            <person name="Lemieux C."/>
        </authorList>
    </citation>
    <scope>NUCLEOTIDE SEQUENCE</scope>
</reference>
<dbReference type="NCBIfam" id="NF002725">
    <property type="entry name" value="PRK02603.1"/>
    <property type="match status" value="1"/>
</dbReference>
<evidence type="ECO:0000256" key="3">
    <source>
        <dbReference type="ARBA" id="ARBA00022737"/>
    </source>
</evidence>
<protein>
    <recommendedName>
        <fullName evidence="6">Photosystem I assembly protein Ycf3</fullName>
    </recommendedName>
</protein>
<evidence type="ECO:0000256" key="1">
    <source>
        <dbReference type="ARBA" id="ARBA00004170"/>
    </source>
</evidence>
<feature type="repeat" description="TPR 3" evidence="6">
    <location>
        <begin position="120"/>
        <end position="153"/>
    </location>
</feature>
<evidence type="ECO:0000256" key="5">
    <source>
        <dbReference type="ARBA" id="ARBA00023136"/>
    </source>
</evidence>
<evidence type="ECO:0000256" key="2">
    <source>
        <dbReference type="ARBA" id="ARBA00022531"/>
    </source>
</evidence>
<dbReference type="GO" id="GO:0009535">
    <property type="term" value="C:chloroplast thylakoid membrane"/>
    <property type="evidence" value="ECO:0007669"/>
    <property type="project" value="UniProtKB-SubCell"/>
</dbReference>
<evidence type="ECO:0000256" key="6">
    <source>
        <dbReference type="HAMAP-Rule" id="MF_00439"/>
    </source>
</evidence>
<dbReference type="HAMAP" id="MF_00439">
    <property type="entry name" value="Ycf3"/>
    <property type="match status" value="1"/>
</dbReference>
<dbReference type="AlphaFoldDB" id="A0A4D6C2I2"/>
<keyword evidence="8" id="KW-0934">Plastid</keyword>
<comment type="similarity">
    <text evidence="6">Belongs to the Ycf3 family.</text>
</comment>
<dbReference type="InterPro" id="IPR019734">
    <property type="entry name" value="TPR_rpt"/>
</dbReference>
<dbReference type="GO" id="GO:0015979">
    <property type="term" value="P:photosynthesis"/>
    <property type="evidence" value="ECO:0007669"/>
    <property type="project" value="UniProtKB-UniRule"/>
</dbReference>
<feature type="repeat" description="TPR 2" evidence="6">
    <location>
        <begin position="72"/>
        <end position="105"/>
    </location>
</feature>
<evidence type="ECO:0000256" key="4">
    <source>
        <dbReference type="ARBA" id="ARBA00022803"/>
    </source>
</evidence>
<dbReference type="PANTHER" id="PTHR44943">
    <property type="entry name" value="CELLULOSE SYNTHASE OPERON PROTEIN C"/>
    <property type="match status" value="1"/>
</dbReference>
<geneLocation type="chloroplast" evidence="8"/>
<dbReference type="SUPFAM" id="SSF48452">
    <property type="entry name" value="TPR-like"/>
    <property type="match status" value="1"/>
</dbReference>
<proteinExistence type="inferred from homology"/>
<keyword evidence="6" id="KW-0793">Thylakoid</keyword>
<dbReference type="InterPro" id="IPR022818">
    <property type="entry name" value="PSI_Ycf3_assembly"/>
</dbReference>
<organism evidence="8">
    <name type="scientific">Chloroparvula sp. RCC999</name>
    <dbReference type="NCBI Taxonomy" id="2565276"/>
    <lineage>
        <taxon>Eukaryota</taxon>
        <taxon>Viridiplantae</taxon>
        <taxon>Chlorophyta</taxon>
        <taxon>Chloropicophyceae</taxon>
        <taxon>Chloropicales</taxon>
        <taxon>Chloropicaceae</taxon>
        <taxon>Chloroparvula</taxon>
    </lineage>
</organism>
<feature type="repeat" description="TPR" evidence="7">
    <location>
        <begin position="35"/>
        <end position="68"/>
    </location>
</feature>
<dbReference type="InterPro" id="IPR011990">
    <property type="entry name" value="TPR-like_helical_dom_sf"/>
</dbReference>
<sequence length="171" mass="19681">MPRSQRNDNFIDKTFGVIADILLQAIPTTRQEKEAFAYYRDGLSAQAEGEYAEALQSYYQALRLESDAYDRGFILYNIGLIHTSNGDHSRALEYYYQALERNPFLPQALNNIAVIFHYRGEQARSLGQAEVARALFDRAADYWLEALRIDPTNYIEARNWLKTTGRLANDT</sequence>
<evidence type="ECO:0000313" key="8">
    <source>
        <dbReference type="EMBL" id="QBX97952.1"/>
    </source>
</evidence>
<dbReference type="PANTHER" id="PTHR44943:SF8">
    <property type="entry name" value="TPR REPEAT-CONTAINING PROTEIN MJ0263"/>
    <property type="match status" value="1"/>
</dbReference>
<comment type="function">
    <text evidence="6">Seems to be required for the assembly of the photosystem I complex.</text>
</comment>
<keyword evidence="2 6" id="KW-0602">Photosynthesis</keyword>
<feature type="repeat" description="TPR 1" evidence="6">
    <location>
        <begin position="35"/>
        <end position="68"/>
    </location>
</feature>
<feature type="repeat" description="TPR" evidence="7">
    <location>
        <begin position="72"/>
        <end position="105"/>
    </location>
</feature>
<name>A0A4D6C2I2_9CHLO</name>
<dbReference type="InterPro" id="IPR051685">
    <property type="entry name" value="Ycf3/AcsC/BcsC/TPR_MFPF"/>
</dbReference>
<dbReference type="SMART" id="SM00028">
    <property type="entry name" value="TPR"/>
    <property type="match status" value="3"/>
</dbReference>
<evidence type="ECO:0000256" key="7">
    <source>
        <dbReference type="PROSITE-ProRule" id="PRU00339"/>
    </source>
</evidence>
<dbReference type="PROSITE" id="PS50293">
    <property type="entry name" value="TPR_REGION"/>
    <property type="match status" value="1"/>
</dbReference>
<dbReference type="PROSITE" id="PS50005">
    <property type="entry name" value="TPR"/>
    <property type="match status" value="3"/>
</dbReference>
<accession>A0A4D6C2I2</accession>
<dbReference type="Pfam" id="PF00515">
    <property type="entry name" value="TPR_1"/>
    <property type="match status" value="1"/>
</dbReference>
<keyword evidence="5 6" id="KW-0472">Membrane</keyword>
<keyword evidence="3 6" id="KW-0677">Repeat</keyword>
<keyword evidence="8" id="KW-0150">Chloroplast</keyword>
<comment type="subcellular location">
    <subcellularLocation>
        <location evidence="1">Membrane</location>
        <topology evidence="1">Peripheral membrane protein</topology>
    </subcellularLocation>
    <subcellularLocation>
        <location evidence="6">Plastid</location>
        <location evidence="6">Chloroplast thylakoid membrane</location>
        <topology evidence="6">Peripheral membrane protein</topology>
    </subcellularLocation>
</comment>
<dbReference type="EMBL" id="MK085990">
    <property type="protein sequence ID" value="QBX97952.1"/>
    <property type="molecule type" value="Genomic_DNA"/>
</dbReference>
<keyword evidence="4 6" id="KW-0802">TPR repeat</keyword>
<dbReference type="Gene3D" id="1.25.40.10">
    <property type="entry name" value="Tetratricopeptide repeat domain"/>
    <property type="match status" value="1"/>
</dbReference>
<feature type="repeat" description="TPR" evidence="7">
    <location>
        <begin position="120"/>
        <end position="153"/>
    </location>
</feature>